<dbReference type="InterPro" id="IPR008863">
    <property type="entry name" value="Toxic_anion-R_TelA"/>
</dbReference>
<dbReference type="PANTHER" id="PTHR38432:SF1">
    <property type="entry name" value="TELA-LIKE PROTEIN SAOUHSC_01408"/>
    <property type="match status" value="1"/>
</dbReference>
<keyword evidence="3" id="KW-1185">Reference proteome</keyword>
<evidence type="ECO:0000313" key="2">
    <source>
        <dbReference type="EMBL" id="MBD8032775.1"/>
    </source>
</evidence>
<evidence type="ECO:0000256" key="1">
    <source>
        <dbReference type="ARBA" id="ARBA00005541"/>
    </source>
</evidence>
<dbReference type="PANTHER" id="PTHR38432">
    <property type="entry name" value="TELA-LIKE PROTEIN SAOUHSC_01408"/>
    <property type="match status" value="1"/>
</dbReference>
<protein>
    <submittedName>
        <fullName evidence="2">Toxic anion resistance protein</fullName>
    </submittedName>
</protein>
<reference evidence="2 3" key="1">
    <citation type="submission" date="2020-08" db="EMBL/GenBank/DDBJ databases">
        <title>A Genomic Blueprint of the Chicken Gut Microbiome.</title>
        <authorList>
            <person name="Gilroy R."/>
            <person name="Ravi A."/>
            <person name="Getino M."/>
            <person name="Pursley I."/>
            <person name="Horton D.L."/>
            <person name="Alikhan N.-F."/>
            <person name="Baker D."/>
            <person name="Gharbi K."/>
            <person name="Hall N."/>
            <person name="Watson M."/>
            <person name="Adriaenssens E.M."/>
            <person name="Foster-Nyarko E."/>
            <person name="Jarju S."/>
            <person name="Secka A."/>
            <person name="Antonio M."/>
            <person name="Oren A."/>
            <person name="Chaudhuri R."/>
            <person name="La Ragione R.M."/>
            <person name="Hildebrand F."/>
            <person name="Pallen M.J."/>
        </authorList>
    </citation>
    <scope>NUCLEOTIDE SEQUENCE [LARGE SCALE GENOMIC DNA]</scope>
    <source>
        <strain evidence="2 3">Sa1YVA6</strain>
    </source>
</reference>
<dbReference type="Proteomes" id="UP000600565">
    <property type="component" value="Unassembled WGS sequence"/>
</dbReference>
<dbReference type="Pfam" id="PF05816">
    <property type="entry name" value="TelA"/>
    <property type="match status" value="1"/>
</dbReference>
<dbReference type="RefSeq" id="WP_191703365.1">
    <property type="nucleotide sequence ID" value="NZ_JACSPW010000005.1"/>
</dbReference>
<comment type="similarity">
    <text evidence="1">Belongs to the TelA family.</text>
</comment>
<proteinExistence type="inferred from homology"/>
<dbReference type="EMBL" id="JACSPW010000005">
    <property type="protein sequence ID" value="MBD8032775.1"/>
    <property type="molecule type" value="Genomic_DNA"/>
</dbReference>
<sequence length="370" mass="43473">MNMTNNPFDAFTTSENTDLQVSKEQFAVNVANNAASPLFASLSNQMKQKVLQLAQNLEPKQYEDVLSFGLPAQEALKKFTSQMLQYIQRKDVRKVGEVLSDLMQHLEMIDPDALIEQEKGFFAKLFSRSKQSIQEIMTHYNKLSKRIDRLSIQLEYNQSALLNDYQFLNKLYAMNEEYFQEINVYIATLEVKKQHMRDVVLPALQQEVVEGQNPFKQHDLKDLEMQIEWIDRRMYDLELSREVAIQYAPQIRMIQQTNQMLIEKIQSSIMTTIPLWQSQIAMLLNMNNQRRAMQSQERLMTASEQLMRKNGKMLEASSKAAKRQALSHNDVDRFKQTQLQLLHDIEDTLRMHVKTDEKRHEIEHIILEQK</sequence>
<evidence type="ECO:0000313" key="3">
    <source>
        <dbReference type="Proteomes" id="UP000600565"/>
    </source>
</evidence>
<name>A0ABR8XLI3_9BACL</name>
<accession>A0ABR8XLI3</accession>
<organism evidence="2 3">
    <name type="scientific">Solibacillus merdavium</name>
    <dbReference type="NCBI Taxonomy" id="2762218"/>
    <lineage>
        <taxon>Bacteria</taxon>
        <taxon>Bacillati</taxon>
        <taxon>Bacillota</taxon>
        <taxon>Bacilli</taxon>
        <taxon>Bacillales</taxon>
        <taxon>Caryophanaceae</taxon>
        <taxon>Solibacillus</taxon>
    </lineage>
</organism>
<comment type="caution">
    <text evidence="2">The sequence shown here is derived from an EMBL/GenBank/DDBJ whole genome shotgun (WGS) entry which is preliminary data.</text>
</comment>
<gene>
    <name evidence="2" type="ORF">H9632_06825</name>
</gene>